<comment type="caution">
    <text evidence="2">The sequence shown here is derived from an EMBL/GenBank/DDBJ whole genome shotgun (WGS) entry which is preliminary data.</text>
</comment>
<keyword evidence="3" id="KW-1185">Reference proteome</keyword>
<protein>
    <submittedName>
        <fullName evidence="2">Uncharacterized protein</fullName>
    </submittedName>
</protein>
<evidence type="ECO:0000313" key="3">
    <source>
        <dbReference type="Proteomes" id="UP001066276"/>
    </source>
</evidence>
<feature type="compositionally biased region" description="Basic and acidic residues" evidence="1">
    <location>
        <begin position="50"/>
        <end position="59"/>
    </location>
</feature>
<accession>A0AAV7WXB5</accession>
<organism evidence="2 3">
    <name type="scientific">Pleurodeles waltl</name>
    <name type="common">Iberian ribbed newt</name>
    <dbReference type="NCBI Taxonomy" id="8319"/>
    <lineage>
        <taxon>Eukaryota</taxon>
        <taxon>Metazoa</taxon>
        <taxon>Chordata</taxon>
        <taxon>Craniata</taxon>
        <taxon>Vertebrata</taxon>
        <taxon>Euteleostomi</taxon>
        <taxon>Amphibia</taxon>
        <taxon>Batrachia</taxon>
        <taxon>Caudata</taxon>
        <taxon>Salamandroidea</taxon>
        <taxon>Salamandridae</taxon>
        <taxon>Pleurodelinae</taxon>
        <taxon>Pleurodeles</taxon>
    </lineage>
</organism>
<name>A0AAV7WXB5_PLEWA</name>
<evidence type="ECO:0000313" key="2">
    <source>
        <dbReference type="EMBL" id="KAJ1217366.1"/>
    </source>
</evidence>
<feature type="region of interest" description="Disordered" evidence="1">
    <location>
        <begin position="37"/>
        <end position="62"/>
    </location>
</feature>
<dbReference type="EMBL" id="JANPWB010000001">
    <property type="protein sequence ID" value="KAJ1217366.1"/>
    <property type="molecule type" value="Genomic_DNA"/>
</dbReference>
<proteinExistence type="predicted"/>
<dbReference type="AlphaFoldDB" id="A0AAV7WXB5"/>
<evidence type="ECO:0000256" key="1">
    <source>
        <dbReference type="SAM" id="MobiDB-lite"/>
    </source>
</evidence>
<reference evidence="2" key="1">
    <citation type="journal article" date="2022" name="bioRxiv">
        <title>Sequencing and chromosome-scale assembly of the giantPleurodeles waltlgenome.</title>
        <authorList>
            <person name="Brown T."/>
            <person name="Elewa A."/>
            <person name="Iarovenko S."/>
            <person name="Subramanian E."/>
            <person name="Araus A.J."/>
            <person name="Petzold A."/>
            <person name="Susuki M."/>
            <person name="Suzuki K.-i.T."/>
            <person name="Hayashi T."/>
            <person name="Toyoda A."/>
            <person name="Oliveira C."/>
            <person name="Osipova E."/>
            <person name="Leigh N.D."/>
            <person name="Simon A."/>
            <person name="Yun M.H."/>
        </authorList>
    </citation>
    <scope>NUCLEOTIDE SEQUENCE</scope>
    <source>
        <strain evidence="2">20211129_DDA</strain>
        <tissue evidence="2">Liver</tissue>
    </source>
</reference>
<dbReference type="Proteomes" id="UP001066276">
    <property type="component" value="Chromosome 1_1"/>
</dbReference>
<feature type="region of interest" description="Disordered" evidence="1">
    <location>
        <begin position="82"/>
        <end position="113"/>
    </location>
</feature>
<gene>
    <name evidence="2" type="ORF">NDU88_004960</name>
</gene>
<sequence length="113" mass="11825">MIGFRLAGWLEHGGRELWSAAVPLIGVAPPPGLIAPIKRRQNRAGGCRSSGHERSDKKSVSGAAVLPCSGFAELQALRVSGSKEDRCEGGPLRTALATELQAAPGREGSQRTP</sequence>